<dbReference type="InterPro" id="IPR011016">
    <property type="entry name" value="Znf_RING-CH"/>
</dbReference>
<dbReference type="GO" id="GO:0005765">
    <property type="term" value="C:lysosomal membrane"/>
    <property type="evidence" value="ECO:0007669"/>
    <property type="project" value="UniProtKB-SubCell"/>
</dbReference>
<keyword evidence="7" id="KW-0391">Immunity</keyword>
<evidence type="ECO:0000256" key="6">
    <source>
        <dbReference type="ARBA" id="ARBA00022833"/>
    </source>
</evidence>
<dbReference type="GO" id="GO:0002376">
    <property type="term" value="P:immune system process"/>
    <property type="evidence" value="ECO:0007669"/>
    <property type="project" value="UniProtKB-KW"/>
</dbReference>
<dbReference type="OrthoDB" id="264354at2759"/>
<evidence type="ECO:0000313" key="11">
    <source>
        <dbReference type="Proteomes" id="UP000036403"/>
    </source>
</evidence>
<dbReference type="STRING" id="67767.A0A0J7L4J5"/>
<evidence type="ECO:0000259" key="9">
    <source>
        <dbReference type="PROSITE" id="PS51292"/>
    </source>
</evidence>
<gene>
    <name evidence="10" type="ORF">RF55_2106</name>
</gene>
<keyword evidence="8" id="KW-1133">Transmembrane helix</keyword>
<evidence type="ECO:0000313" key="10">
    <source>
        <dbReference type="EMBL" id="KMQ97556.1"/>
    </source>
</evidence>
<evidence type="ECO:0000256" key="5">
    <source>
        <dbReference type="ARBA" id="ARBA00022771"/>
    </source>
</evidence>
<dbReference type="PANTHER" id="PTHR45981">
    <property type="entry name" value="LD02310P"/>
    <property type="match status" value="1"/>
</dbReference>
<sequence>MFKKENAQFYVGAAVGVTVGLCVGKLLSPNTSIVIQNKIYPNTSDIKNTPVHQSIGKTLKLEDASINKHKYHSNKSAPRCSDNNFKDSTLLMTSLVKPESLNDSNINIDTKTPVKEVKLYKTIPTYESYQILDEEKNVSQNTEAYFVNKSYNVEEKIHNSTVYAHENTIPSANSTLKSDLFNVKKTENIPGITFIELSSDSSNESISLPNDSNIATCNTIINVEQASLTSTLNDYESSDIKQCDEFNEYNLISSTKICHCEGEEGAPLLAPCYCSGSLRYVHQACLQQWIKASDTRACELCKFTFIMHAKTKPFCEWEKLEMSSLEMRKLWCAVAFHAVAALCVAWSLYVLVERSVEEARRGFVDWSFWTKLIVVVIGSTGGLVFMYIQCKAYITLCKKWRAFNRVIFIQNAPEKVVLPPSPTDSLREVTLPLKDPTASMAELNRTLLPRTIDPPCASQMSKADSAAPQRHDAQLKLYVFDKLSSSEDNL</sequence>
<organism evidence="10 11">
    <name type="scientific">Lasius niger</name>
    <name type="common">Black garden ant</name>
    <dbReference type="NCBI Taxonomy" id="67767"/>
    <lineage>
        <taxon>Eukaryota</taxon>
        <taxon>Metazoa</taxon>
        <taxon>Ecdysozoa</taxon>
        <taxon>Arthropoda</taxon>
        <taxon>Hexapoda</taxon>
        <taxon>Insecta</taxon>
        <taxon>Pterygota</taxon>
        <taxon>Neoptera</taxon>
        <taxon>Endopterygota</taxon>
        <taxon>Hymenoptera</taxon>
        <taxon>Apocrita</taxon>
        <taxon>Aculeata</taxon>
        <taxon>Formicoidea</taxon>
        <taxon>Formicidae</taxon>
        <taxon>Formicinae</taxon>
        <taxon>Lasius</taxon>
        <taxon>Lasius</taxon>
    </lineage>
</organism>
<feature type="transmembrane region" description="Helical" evidence="8">
    <location>
        <begin position="330"/>
        <end position="352"/>
    </location>
</feature>
<keyword evidence="4" id="KW-0479">Metal-binding</keyword>
<keyword evidence="5" id="KW-0863">Zinc-finger</keyword>
<accession>A0A0J7L4J5</accession>
<name>A0A0J7L4J5_LASNI</name>
<keyword evidence="6" id="KW-0862">Zinc</keyword>
<feature type="domain" description="RING-CH-type" evidence="9">
    <location>
        <begin position="247"/>
        <end position="308"/>
    </location>
</feature>
<dbReference type="GO" id="GO:0005768">
    <property type="term" value="C:endosome"/>
    <property type="evidence" value="ECO:0007669"/>
    <property type="project" value="UniProtKB-SubCell"/>
</dbReference>
<comment type="subcellular location">
    <subcellularLocation>
        <location evidence="1">Endomembrane system</location>
        <topology evidence="1">Multi-pass membrane protein</topology>
    </subcellularLocation>
    <subcellularLocation>
        <location evidence="2">Endosome</location>
    </subcellularLocation>
    <subcellularLocation>
        <location evidence="3">Lysosome membrane</location>
    </subcellularLocation>
</comment>
<comment type="caution">
    <text evidence="10">The sequence shown here is derived from an EMBL/GenBank/DDBJ whole genome shotgun (WGS) entry which is preliminary data.</text>
</comment>
<keyword evidence="8" id="KW-0812">Transmembrane</keyword>
<dbReference type="PaxDb" id="67767-A0A0J7L4J5"/>
<evidence type="ECO:0000256" key="1">
    <source>
        <dbReference type="ARBA" id="ARBA00004127"/>
    </source>
</evidence>
<protein>
    <submittedName>
        <fullName evidence="10">E3 ubiquitin-protein ligase march8-like protein</fullName>
    </submittedName>
</protein>
<dbReference type="Pfam" id="PF12906">
    <property type="entry name" value="RINGv"/>
    <property type="match status" value="1"/>
</dbReference>
<evidence type="ECO:0000256" key="4">
    <source>
        <dbReference type="ARBA" id="ARBA00022723"/>
    </source>
</evidence>
<dbReference type="AlphaFoldDB" id="A0A0J7L4J5"/>
<dbReference type="GO" id="GO:0008270">
    <property type="term" value="F:zinc ion binding"/>
    <property type="evidence" value="ECO:0007669"/>
    <property type="project" value="UniProtKB-KW"/>
</dbReference>
<dbReference type="Gene3D" id="3.30.40.10">
    <property type="entry name" value="Zinc/RING finger domain, C3HC4 (zinc finger)"/>
    <property type="match status" value="1"/>
</dbReference>
<keyword evidence="8" id="KW-0472">Membrane</keyword>
<evidence type="ECO:0000256" key="3">
    <source>
        <dbReference type="ARBA" id="ARBA00004656"/>
    </source>
</evidence>
<proteinExistence type="predicted"/>
<dbReference type="SMART" id="SM00744">
    <property type="entry name" value="RINGv"/>
    <property type="match status" value="1"/>
</dbReference>
<dbReference type="PROSITE" id="PS51292">
    <property type="entry name" value="ZF_RING_CH"/>
    <property type="match status" value="1"/>
</dbReference>
<dbReference type="Proteomes" id="UP000036403">
    <property type="component" value="Unassembled WGS sequence"/>
</dbReference>
<dbReference type="SUPFAM" id="SSF57850">
    <property type="entry name" value="RING/U-box"/>
    <property type="match status" value="1"/>
</dbReference>
<evidence type="ECO:0000256" key="2">
    <source>
        <dbReference type="ARBA" id="ARBA00004177"/>
    </source>
</evidence>
<keyword evidence="11" id="KW-1185">Reference proteome</keyword>
<dbReference type="InterPro" id="IPR013083">
    <property type="entry name" value="Znf_RING/FYVE/PHD"/>
</dbReference>
<evidence type="ECO:0000256" key="8">
    <source>
        <dbReference type="SAM" id="Phobius"/>
    </source>
</evidence>
<feature type="transmembrane region" description="Helical" evidence="8">
    <location>
        <begin position="372"/>
        <end position="394"/>
    </location>
</feature>
<dbReference type="EMBL" id="LBMM01000760">
    <property type="protein sequence ID" value="KMQ97556.1"/>
    <property type="molecule type" value="Genomic_DNA"/>
</dbReference>
<reference evidence="10 11" key="1">
    <citation type="submission" date="2015-04" db="EMBL/GenBank/DDBJ databases">
        <title>Lasius niger genome sequencing.</title>
        <authorList>
            <person name="Konorov E.A."/>
            <person name="Nikitin M.A."/>
            <person name="Kirill M.V."/>
            <person name="Chang P."/>
        </authorList>
    </citation>
    <scope>NUCLEOTIDE SEQUENCE [LARGE SCALE GENOMIC DNA]</scope>
    <source>
        <tissue evidence="10">Whole</tissue>
    </source>
</reference>
<evidence type="ECO:0000256" key="7">
    <source>
        <dbReference type="ARBA" id="ARBA00022859"/>
    </source>
</evidence>